<proteinExistence type="predicted"/>
<evidence type="ECO:0000313" key="2">
    <source>
        <dbReference type="Proteomes" id="UP001480082"/>
    </source>
</evidence>
<name>A0ACC6SZC9_9HYPH</name>
<evidence type="ECO:0000313" key="1">
    <source>
        <dbReference type="EMBL" id="MER9285131.1"/>
    </source>
</evidence>
<sequence>MFKRILRVFIVIVVLAVLVIVVGGIVGFNFLRDNGIKQYFATMKPPAATVSTTVAKPSNWTPGVEAIGTVRAVRGVDLTVETAGIVKEIPFHANQKVAANAVLLQLDDAVERADLDAQKAQAALDQTTLTRAVELTKRGVGSDSTLDTARAAASASASQVTRLQAVLDQKQLTAPFAGTVGIPRIDLGQYLAPGTAVVTLQDLDTMRVDFSVPEQQLPLLKIGQTVRLGLGGSDDMPFAGAIRGIDPKIDPSSRLVNIRAEVANPEGKLTPGQFVQVRVELPEEQNVLSLPQTALTTSLYGDYIFVVEPAKPAGAAPAQPAKPDEKPAAATDKPADPEPADAKPADAKPTDAKTADAKPADAMKPAVDAMKPAADAAKPADKATADAAKPAAADPAKPAAEGDKPALVLSQVFVKPGRRNQGMVEIIEGLKAGDEVVTAGQNRLFNGMTVNVDNTIDPTKSANKQADQQ</sequence>
<keyword evidence="2" id="KW-1185">Reference proteome</keyword>
<gene>
    <name evidence="1" type="ORF">NKI81_14345</name>
</gene>
<organism evidence="1 2">
    <name type="scientific">Mesorhizobium australicum</name>
    <dbReference type="NCBI Taxonomy" id="536018"/>
    <lineage>
        <taxon>Bacteria</taxon>
        <taxon>Pseudomonadati</taxon>
        <taxon>Pseudomonadota</taxon>
        <taxon>Alphaproteobacteria</taxon>
        <taxon>Hyphomicrobiales</taxon>
        <taxon>Phyllobacteriaceae</taxon>
        <taxon>Mesorhizobium</taxon>
    </lineage>
</organism>
<reference evidence="1 2" key="1">
    <citation type="journal article" date="2024" name="Proc. Natl. Acad. Sci. U.S.A.">
        <title>The evolutionary genomics of adaptation to stress in wild rhizobium bacteria.</title>
        <authorList>
            <person name="Kehlet-Delgado H."/>
            <person name="Montoya A.P."/>
            <person name="Jensen K.T."/>
            <person name="Wendlandt C.E."/>
            <person name="Dexheimer C."/>
            <person name="Roberts M."/>
            <person name="Torres Martinez L."/>
            <person name="Friesen M.L."/>
            <person name="Griffitts J.S."/>
            <person name="Porter S.S."/>
        </authorList>
    </citation>
    <scope>NUCLEOTIDE SEQUENCE [LARGE SCALE GENOMIC DNA]</scope>
    <source>
        <strain evidence="1 2">M0468</strain>
    </source>
</reference>
<protein>
    <submittedName>
        <fullName evidence="1">Efflux RND transporter periplasmic adaptor subunit</fullName>
    </submittedName>
</protein>
<dbReference type="EMBL" id="JAMYRI010000007">
    <property type="protein sequence ID" value="MER9285131.1"/>
    <property type="molecule type" value="Genomic_DNA"/>
</dbReference>
<dbReference type="Proteomes" id="UP001480082">
    <property type="component" value="Unassembled WGS sequence"/>
</dbReference>
<comment type="caution">
    <text evidence="1">The sequence shown here is derived from an EMBL/GenBank/DDBJ whole genome shotgun (WGS) entry which is preliminary data.</text>
</comment>
<accession>A0ACC6SZC9</accession>